<dbReference type="RefSeq" id="WP_257785098.1">
    <property type="nucleotide sequence ID" value="NZ_CP016279.1"/>
</dbReference>
<name>A0ABS4M8T4_9ACTN</name>
<evidence type="ECO:0000313" key="3">
    <source>
        <dbReference type="Proteomes" id="UP001519309"/>
    </source>
</evidence>
<accession>A0ABS4M8T4</accession>
<dbReference type="Proteomes" id="UP001519309">
    <property type="component" value="Unassembled WGS sequence"/>
</dbReference>
<reference evidence="2 3" key="1">
    <citation type="submission" date="2021-03" db="EMBL/GenBank/DDBJ databases">
        <title>Genomic Encyclopedia of Type Strains, Phase IV (KMG-IV): sequencing the most valuable type-strain genomes for metagenomic binning, comparative biology and taxonomic classification.</title>
        <authorList>
            <person name="Goeker M."/>
        </authorList>
    </citation>
    <scope>NUCLEOTIDE SEQUENCE [LARGE SCALE GENOMIC DNA]</scope>
    <source>
        <strain evidence="2 3">DSM 40499</strain>
    </source>
</reference>
<keyword evidence="3" id="KW-1185">Reference proteome</keyword>
<sequence>MSAPRDLARPTLHRAGWANIASGERAQAQPETVLARHRTP</sequence>
<protein>
    <submittedName>
        <fullName evidence="2">Uncharacterized protein</fullName>
    </submittedName>
</protein>
<evidence type="ECO:0000313" key="2">
    <source>
        <dbReference type="EMBL" id="MBP2056092.1"/>
    </source>
</evidence>
<organism evidence="2 3">
    <name type="scientific">Streptomyces griseochromogenes</name>
    <dbReference type="NCBI Taxonomy" id="68214"/>
    <lineage>
        <taxon>Bacteria</taxon>
        <taxon>Bacillati</taxon>
        <taxon>Actinomycetota</taxon>
        <taxon>Actinomycetes</taxon>
        <taxon>Kitasatosporales</taxon>
        <taxon>Streptomycetaceae</taxon>
        <taxon>Streptomyces</taxon>
    </lineage>
</organism>
<gene>
    <name evidence="2" type="ORF">J2Z21_009109</name>
</gene>
<dbReference type="EMBL" id="JAGGLP010000040">
    <property type="protein sequence ID" value="MBP2056092.1"/>
    <property type="molecule type" value="Genomic_DNA"/>
</dbReference>
<comment type="caution">
    <text evidence="2">The sequence shown here is derived from an EMBL/GenBank/DDBJ whole genome shotgun (WGS) entry which is preliminary data.</text>
</comment>
<proteinExistence type="predicted"/>
<evidence type="ECO:0000256" key="1">
    <source>
        <dbReference type="SAM" id="MobiDB-lite"/>
    </source>
</evidence>
<feature type="region of interest" description="Disordered" evidence="1">
    <location>
        <begin position="18"/>
        <end position="40"/>
    </location>
</feature>